<evidence type="ECO:0000256" key="1">
    <source>
        <dbReference type="ARBA" id="ARBA00006056"/>
    </source>
</evidence>
<proteinExistence type="inferred from homology"/>
<dbReference type="Proteomes" id="UP000001054">
    <property type="component" value="Chromosome"/>
</dbReference>
<evidence type="ECO:0000256" key="2">
    <source>
        <dbReference type="ARBA" id="ARBA00023002"/>
    </source>
</evidence>
<dbReference type="GO" id="GO:0030060">
    <property type="term" value="F:L-malate dehydrogenase (NAD+) activity"/>
    <property type="evidence" value="ECO:0007669"/>
    <property type="project" value="UniProtKB-EC"/>
</dbReference>
<dbReference type="STRING" id="394.NGR_c25880"/>
<dbReference type="InterPro" id="IPR036111">
    <property type="entry name" value="Mal/L-sulfo/L-lacto_DH-like_sf"/>
</dbReference>
<dbReference type="SUPFAM" id="SSF89733">
    <property type="entry name" value="L-sulfolactate dehydrogenase-like"/>
    <property type="match status" value="1"/>
</dbReference>
<dbReference type="Pfam" id="PF02615">
    <property type="entry name" value="Ldh_2"/>
    <property type="match status" value="1"/>
</dbReference>
<dbReference type="InterPro" id="IPR043144">
    <property type="entry name" value="Mal/L-sulf/L-lact_DH-like_ah"/>
</dbReference>
<evidence type="ECO:0000313" key="4">
    <source>
        <dbReference type="Proteomes" id="UP000001054"/>
    </source>
</evidence>
<dbReference type="InterPro" id="IPR003767">
    <property type="entry name" value="Malate/L-lactate_DH-like"/>
</dbReference>
<dbReference type="eggNOG" id="COG2055">
    <property type="taxonomic scope" value="Bacteria"/>
</dbReference>
<protein>
    <submittedName>
        <fullName evidence="3">Malate/L-sulfolactate dehydrogenase</fullName>
        <ecNumber evidence="3">1.1.1.37</ecNumber>
    </submittedName>
</protein>
<dbReference type="RefSeq" id="WP_012709102.1">
    <property type="nucleotide sequence ID" value="NC_012587.1"/>
</dbReference>
<dbReference type="InterPro" id="IPR043143">
    <property type="entry name" value="Mal/L-sulf/L-lact_DH-like_NADP"/>
</dbReference>
<keyword evidence="2 3" id="KW-0560">Oxidoreductase</keyword>
<sequence length="358" mass="37767">MSNVKYFSSDELIAFATKIFAATGMADADAATIAGDLVKANLRGIDSHGVSRIPMYVERLQRGLVNPKPAVTVKKVAGAVSLVDGDNGMGFIASHRATEEAIELARANGIGLVGVHRSTHFGMGALYALQAIEAGYISMIFTNSSPAIPMWGGRTTFLGASPIAAGIPGGKYAPYVMDMAMTVIARGKIRLAAMKGETIAEGLALDVDGNPTTDAAKAFEGVCLPFGGVKGSVLATLMDLMSGVLTGANFGGDVKSLYFDHSEPQNVGHLFFAIKPDLFMSPENFDARMDAFYERIKALPKAAGVEEIMMPGEPEQRREAERLRTGIPITANVIADLTKEGDRIGVMFPTGRSSGEAA</sequence>
<dbReference type="HOGENOM" id="CLU_040452_2_0_5"/>
<gene>
    <name evidence="3" type="primary">mdh</name>
    <name evidence="3" type="ordered locus">NGR_c25880</name>
</gene>
<organism evidence="3 4">
    <name type="scientific">Sinorhizobium fredii (strain NBRC 101917 / NGR234)</name>
    <dbReference type="NCBI Taxonomy" id="394"/>
    <lineage>
        <taxon>Bacteria</taxon>
        <taxon>Pseudomonadati</taxon>
        <taxon>Pseudomonadota</taxon>
        <taxon>Alphaproteobacteria</taxon>
        <taxon>Hyphomicrobiales</taxon>
        <taxon>Rhizobiaceae</taxon>
        <taxon>Sinorhizobium/Ensifer group</taxon>
        <taxon>Sinorhizobium</taxon>
    </lineage>
</organism>
<keyword evidence="4" id="KW-1185">Reference proteome</keyword>
<dbReference type="Gene3D" id="3.30.1370.60">
    <property type="entry name" value="Hypothetical oxidoreductase yiak, domain 2"/>
    <property type="match status" value="1"/>
</dbReference>
<dbReference type="PANTHER" id="PTHR11091:SF0">
    <property type="entry name" value="MALATE DEHYDROGENASE"/>
    <property type="match status" value="1"/>
</dbReference>
<dbReference type="EC" id="1.1.1.37" evidence="3"/>
<dbReference type="Gene3D" id="1.10.1530.10">
    <property type="match status" value="1"/>
</dbReference>
<dbReference type="KEGG" id="rhi:NGR_c25880"/>
<dbReference type="PANTHER" id="PTHR11091">
    <property type="entry name" value="OXIDOREDUCTASE-RELATED"/>
    <property type="match status" value="1"/>
</dbReference>
<dbReference type="AlphaFoldDB" id="C3MH59"/>
<comment type="similarity">
    <text evidence="1">Belongs to the LDH2/MDH2 oxidoreductase family.</text>
</comment>
<dbReference type="EMBL" id="CP001389">
    <property type="protein sequence ID" value="ACP26345.1"/>
    <property type="molecule type" value="Genomic_DNA"/>
</dbReference>
<evidence type="ECO:0000313" key="3">
    <source>
        <dbReference type="EMBL" id="ACP26345.1"/>
    </source>
</evidence>
<name>C3MH59_SINFN</name>
<dbReference type="OrthoDB" id="9811519at2"/>
<accession>C3MH59</accession>
<dbReference type="PATRIC" id="fig|394.7.peg.5409"/>
<reference evidence="3 4" key="1">
    <citation type="journal article" date="2009" name="Appl. Environ. Microbiol.">
        <title>Rhizobium sp. strain NGR234 possesses a remarkable number of secretion systems.</title>
        <authorList>
            <person name="Schmeisser C."/>
            <person name="Liesegang H."/>
            <person name="Krysciak D."/>
            <person name="Bakkou N."/>
            <person name="Le Quere A."/>
            <person name="Wollherr A."/>
            <person name="Heinemeyer I."/>
            <person name="Morgenstern B."/>
            <person name="Pommerening-Roeser A."/>
            <person name="Flores M."/>
            <person name="Palacios R."/>
            <person name="Brenner S."/>
            <person name="Gottschalk G."/>
            <person name="Schmitz R.A."/>
            <person name="Broughton W.J."/>
            <person name="Perret X."/>
            <person name="Strittmatter A.W."/>
            <person name="Streit W.R."/>
        </authorList>
    </citation>
    <scope>NUCLEOTIDE SEQUENCE [LARGE SCALE GENOMIC DNA]</scope>
    <source>
        <strain evidence="4">NBRC 101917 / NGR234</strain>
    </source>
</reference>